<dbReference type="EMBL" id="GG670888">
    <property type="protein sequence ID" value="EER19887.1"/>
    <property type="molecule type" value="Genomic_DNA"/>
</dbReference>
<evidence type="ECO:0000313" key="7">
    <source>
        <dbReference type="Proteomes" id="UP000007800"/>
    </source>
</evidence>
<dbReference type="PANTHER" id="PTHR22904:SF523">
    <property type="entry name" value="STRESS-INDUCED-PHOSPHOPROTEIN 1"/>
    <property type="match status" value="1"/>
</dbReference>
<evidence type="ECO:0000256" key="5">
    <source>
        <dbReference type="SAM" id="Phobius"/>
    </source>
</evidence>
<dbReference type="InParanoid" id="C5K6G7"/>
<feature type="repeat" description="TPR" evidence="3">
    <location>
        <begin position="6"/>
        <end position="39"/>
    </location>
</feature>
<dbReference type="Proteomes" id="UP000007800">
    <property type="component" value="Unassembled WGS sequence"/>
</dbReference>
<keyword evidence="5" id="KW-0472">Membrane</keyword>
<keyword evidence="1" id="KW-0677">Repeat</keyword>
<keyword evidence="5" id="KW-1133">Transmembrane helix</keyword>
<name>C5K6G7_PERM5</name>
<protein>
    <submittedName>
        <fullName evidence="6">Uncharacterized protein</fullName>
    </submittedName>
</protein>
<keyword evidence="2 3" id="KW-0802">TPR repeat</keyword>
<evidence type="ECO:0000256" key="3">
    <source>
        <dbReference type="PROSITE-ProRule" id="PRU00339"/>
    </source>
</evidence>
<dbReference type="PANTHER" id="PTHR22904">
    <property type="entry name" value="TPR REPEAT CONTAINING PROTEIN"/>
    <property type="match status" value="1"/>
</dbReference>
<dbReference type="GeneID" id="9058398"/>
<dbReference type="OMA" id="CMAGEED"/>
<dbReference type="InterPro" id="IPR019734">
    <property type="entry name" value="TPR_rpt"/>
</dbReference>
<dbReference type="SUPFAM" id="SSF48452">
    <property type="entry name" value="TPR-like"/>
    <property type="match status" value="1"/>
</dbReference>
<feature type="compositionally biased region" description="Basic and acidic residues" evidence="4">
    <location>
        <begin position="468"/>
        <end position="485"/>
    </location>
</feature>
<dbReference type="InterPro" id="IPR011990">
    <property type="entry name" value="TPR-like_helical_dom_sf"/>
</dbReference>
<dbReference type="Gene3D" id="1.25.40.10">
    <property type="entry name" value="Tetratricopeptide repeat domain"/>
    <property type="match status" value="1"/>
</dbReference>
<dbReference type="OrthoDB" id="439081at2759"/>
<evidence type="ECO:0000256" key="2">
    <source>
        <dbReference type="ARBA" id="ARBA00022803"/>
    </source>
</evidence>
<accession>C5K6G7</accession>
<evidence type="ECO:0000256" key="1">
    <source>
        <dbReference type="ARBA" id="ARBA00022737"/>
    </source>
</evidence>
<gene>
    <name evidence="6" type="ORF">Pmar_PMAR006779</name>
</gene>
<evidence type="ECO:0000256" key="4">
    <source>
        <dbReference type="SAM" id="MobiDB-lite"/>
    </source>
</evidence>
<dbReference type="SMART" id="SM00028">
    <property type="entry name" value="TPR"/>
    <property type="match status" value="3"/>
</dbReference>
<keyword evidence="5" id="KW-0812">Transmembrane</keyword>
<proteinExistence type="predicted"/>
<evidence type="ECO:0000313" key="6">
    <source>
        <dbReference type="EMBL" id="EER19887.1"/>
    </source>
</evidence>
<organism evidence="7">
    <name type="scientific">Perkinsus marinus (strain ATCC 50983 / TXsc)</name>
    <dbReference type="NCBI Taxonomy" id="423536"/>
    <lineage>
        <taxon>Eukaryota</taxon>
        <taxon>Sar</taxon>
        <taxon>Alveolata</taxon>
        <taxon>Perkinsozoa</taxon>
        <taxon>Perkinsea</taxon>
        <taxon>Perkinsida</taxon>
        <taxon>Perkinsidae</taxon>
        <taxon>Perkinsus</taxon>
    </lineage>
</organism>
<sequence>MEPTSAEEYRKEGNTKLKAKDIQGAIDSYTHAIDMKPEDHLAWSNRSAAFSVDGSYDKALADGLKCVELAPFWSKGHHRVGSALQSMGRYQEAIDHLDAAIKTCTEGDIANLKALRDACKGLSVEKRLLGAWKGTVTEQLGGYSQVMQFEEGHKMHVMVMGQSQEASYMVDAARDPALLNIHLAIDGDQGPNVPYIIRFTDETTLEMCCPYLTPEIPTKFEGPGLVTMKKLPDGEKVDVDEGKWVDSPELEEIRKLDERTKVLRYMREFSDILIKAKENNDDDDGELPPTKGATDEEIRANKQVLKMMSVNVKVNAVEARYGSPVAQAVFLLVAQCQTPKDHELESASDELRKLMLEVGLIDEASLEETRKKFREANKFMQDQTAAAAGGVQGAPPSDGRTEATRARLQKKLESRQAAEKAAATVEGAGGSANGKKASKKKSNKKKSDVSKASEGSSEEAKVGSTPTEEMRGENSSEDEKARVNEEGSGITMEDSMSYEKLLSVGLVVAAAAVGGVILYRKYFSKKE</sequence>
<dbReference type="PROSITE" id="PS50005">
    <property type="entry name" value="TPR"/>
    <property type="match status" value="1"/>
</dbReference>
<feature type="transmembrane region" description="Helical" evidence="5">
    <location>
        <begin position="501"/>
        <end position="519"/>
    </location>
</feature>
<keyword evidence="7" id="KW-1185">Reference proteome</keyword>
<dbReference type="RefSeq" id="XP_002788091.1">
    <property type="nucleotide sequence ID" value="XM_002788045.1"/>
</dbReference>
<feature type="compositionally biased region" description="Basic and acidic residues" evidence="4">
    <location>
        <begin position="399"/>
        <end position="418"/>
    </location>
</feature>
<dbReference type="GO" id="GO:0051879">
    <property type="term" value="F:Hsp90 protein binding"/>
    <property type="evidence" value="ECO:0007669"/>
    <property type="project" value="TreeGrafter"/>
</dbReference>
<dbReference type="AlphaFoldDB" id="C5K6G7"/>
<feature type="region of interest" description="Disordered" evidence="4">
    <location>
        <begin position="385"/>
        <end position="493"/>
    </location>
</feature>
<reference evidence="6 7" key="1">
    <citation type="submission" date="2008-07" db="EMBL/GenBank/DDBJ databases">
        <authorList>
            <person name="El-Sayed N."/>
            <person name="Caler E."/>
            <person name="Inman J."/>
            <person name="Amedeo P."/>
            <person name="Hass B."/>
            <person name="Wortman J."/>
        </authorList>
    </citation>
    <scope>NUCLEOTIDE SEQUENCE [LARGE SCALE GENOMIC DNA]</scope>
    <source>
        <strain evidence="7">ATCC 50983 / TXsc</strain>
    </source>
</reference>